<evidence type="ECO:0000313" key="9">
    <source>
        <dbReference type="Proteomes" id="UP001235133"/>
    </source>
</evidence>
<dbReference type="RefSeq" id="WP_308866483.1">
    <property type="nucleotide sequence ID" value="NZ_JAVFWO010000001.1"/>
</dbReference>
<evidence type="ECO:0000256" key="1">
    <source>
        <dbReference type="ARBA" id="ARBA00004651"/>
    </source>
</evidence>
<keyword evidence="4 7" id="KW-0812">Transmembrane</keyword>
<sequence length="476" mass="51281">MSMFETTTTTKVVRQVAFLPLVGIIFFSVSGGAYSLEALVSASGPGLALLLLMLVPVIYGIPIAAITTELSTAIPAEGGTYEWMKRSLGGFWAFQAGILRWINSWVDMAIYPVLFASYFSTLLPVVGEGEVVFFSFGPFQLDLHWLAGVVLVIIPMALLNIRGAKSVGDSALLFSVFALLPLLIIAGLGIWRLILDGTNPFVPFMADGESPGAAIAVGLSVVMWCYCGFDRVGLIAGEIKDPGKTIPKAMVVSMIVIIATYALPLIGALAVPGWEEWYAGSFSTVAAVLGGPWLAVFVTIGALFCSIGLYSSLLMSSARTPFVLSRDRWLTPVLARQSRKTGSPVVSIIVCSVIYALFALGSFVDLVVLDVFLINILLLMNLVALIALRIKQPNLARPTRLPWGWWGIALVGVPLIASILFLMYLQWLDYGLVAFVILAATLGVSVIAYFPARWYQRRHQTPAPEAPDSLAAAPRS</sequence>
<dbReference type="InterPro" id="IPR002293">
    <property type="entry name" value="AA/rel_permease1"/>
</dbReference>
<dbReference type="Pfam" id="PF13520">
    <property type="entry name" value="AA_permease_2"/>
    <property type="match status" value="1"/>
</dbReference>
<dbReference type="PANTHER" id="PTHR45826:SF2">
    <property type="entry name" value="AMINO ACID TRANSPORTER"/>
    <property type="match status" value="1"/>
</dbReference>
<feature type="transmembrane region" description="Helical" evidence="7">
    <location>
        <begin position="250"/>
        <end position="271"/>
    </location>
</feature>
<protein>
    <submittedName>
        <fullName evidence="8">APC family permease</fullName>
    </submittedName>
</protein>
<comment type="subcellular location">
    <subcellularLocation>
        <location evidence="1">Cell membrane</location>
        <topology evidence="1">Multi-pass membrane protein</topology>
    </subcellularLocation>
</comment>
<keyword evidence="3" id="KW-1003">Cell membrane</keyword>
<keyword evidence="9" id="KW-1185">Reference proteome</keyword>
<evidence type="ECO:0000256" key="4">
    <source>
        <dbReference type="ARBA" id="ARBA00022692"/>
    </source>
</evidence>
<evidence type="ECO:0000256" key="3">
    <source>
        <dbReference type="ARBA" id="ARBA00022475"/>
    </source>
</evidence>
<dbReference type="PIRSF" id="PIRSF006060">
    <property type="entry name" value="AA_transporter"/>
    <property type="match status" value="1"/>
</dbReference>
<accession>A0ABU0YXN0</accession>
<organism evidence="8 9">
    <name type="scientific">Microbacterium psychrotolerans</name>
    <dbReference type="NCBI Taxonomy" id="3068321"/>
    <lineage>
        <taxon>Bacteria</taxon>
        <taxon>Bacillati</taxon>
        <taxon>Actinomycetota</taxon>
        <taxon>Actinomycetes</taxon>
        <taxon>Micrococcales</taxon>
        <taxon>Microbacteriaceae</taxon>
        <taxon>Microbacterium</taxon>
    </lineage>
</organism>
<evidence type="ECO:0000256" key="6">
    <source>
        <dbReference type="ARBA" id="ARBA00023136"/>
    </source>
</evidence>
<evidence type="ECO:0000313" key="8">
    <source>
        <dbReference type="EMBL" id="MDQ7877084.1"/>
    </source>
</evidence>
<evidence type="ECO:0000256" key="7">
    <source>
        <dbReference type="SAM" id="Phobius"/>
    </source>
</evidence>
<feature type="transmembrane region" description="Helical" evidence="7">
    <location>
        <begin position="430"/>
        <end position="450"/>
    </location>
</feature>
<feature type="transmembrane region" description="Helical" evidence="7">
    <location>
        <begin position="105"/>
        <end position="123"/>
    </location>
</feature>
<feature type="transmembrane region" description="Helical" evidence="7">
    <location>
        <begin position="46"/>
        <end position="66"/>
    </location>
</feature>
<dbReference type="EMBL" id="JAVFWO010000001">
    <property type="protein sequence ID" value="MDQ7877084.1"/>
    <property type="molecule type" value="Genomic_DNA"/>
</dbReference>
<evidence type="ECO:0000256" key="5">
    <source>
        <dbReference type="ARBA" id="ARBA00022989"/>
    </source>
</evidence>
<feature type="transmembrane region" description="Helical" evidence="7">
    <location>
        <begin position="211"/>
        <end position="229"/>
    </location>
</feature>
<feature type="transmembrane region" description="Helical" evidence="7">
    <location>
        <begin position="12"/>
        <end position="34"/>
    </location>
</feature>
<feature type="transmembrane region" description="Helical" evidence="7">
    <location>
        <begin position="143"/>
        <end position="159"/>
    </location>
</feature>
<reference evidence="8 9" key="1">
    <citation type="submission" date="2023-08" db="EMBL/GenBank/DDBJ databases">
        <title>Microbacterium psychrotolerans sp. nov., a psychrotolerant bacterium isolated from soil in Heilongjiang Province, China.</title>
        <authorList>
            <person name="An P."/>
            <person name="Zhao D."/>
            <person name="Xiang H."/>
        </authorList>
    </citation>
    <scope>NUCLEOTIDE SEQUENCE [LARGE SCALE GENOMIC DNA]</scope>
    <source>
        <strain evidence="8 9">QXD-8</strain>
    </source>
</reference>
<evidence type="ECO:0000256" key="2">
    <source>
        <dbReference type="ARBA" id="ARBA00022448"/>
    </source>
</evidence>
<dbReference type="InterPro" id="IPR044566">
    <property type="entry name" value="RMV1-like"/>
</dbReference>
<feature type="transmembrane region" description="Helical" evidence="7">
    <location>
        <begin position="345"/>
        <end position="366"/>
    </location>
</feature>
<dbReference type="Gene3D" id="1.20.1740.10">
    <property type="entry name" value="Amino acid/polyamine transporter I"/>
    <property type="match status" value="1"/>
</dbReference>
<dbReference type="Proteomes" id="UP001235133">
    <property type="component" value="Unassembled WGS sequence"/>
</dbReference>
<keyword evidence="6 7" id="KW-0472">Membrane</keyword>
<keyword evidence="2" id="KW-0813">Transport</keyword>
<comment type="caution">
    <text evidence="8">The sequence shown here is derived from an EMBL/GenBank/DDBJ whole genome shotgun (WGS) entry which is preliminary data.</text>
</comment>
<feature type="transmembrane region" description="Helical" evidence="7">
    <location>
        <begin position="291"/>
        <end position="310"/>
    </location>
</feature>
<keyword evidence="5 7" id="KW-1133">Transmembrane helix</keyword>
<feature type="transmembrane region" description="Helical" evidence="7">
    <location>
        <begin position="171"/>
        <end position="191"/>
    </location>
</feature>
<name>A0ABU0YXN0_9MICO</name>
<gene>
    <name evidence="8" type="ORF">Q9R08_03760</name>
</gene>
<feature type="transmembrane region" description="Helical" evidence="7">
    <location>
        <begin position="403"/>
        <end position="424"/>
    </location>
</feature>
<proteinExistence type="predicted"/>
<feature type="transmembrane region" description="Helical" evidence="7">
    <location>
        <begin position="372"/>
        <end position="391"/>
    </location>
</feature>
<dbReference type="PANTHER" id="PTHR45826">
    <property type="entry name" value="POLYAMINE TRANSPORTER PUT1"/>
    <property type="match status" value="1"/>
</dbReference>